<keyword evidence="4" id="KW-0862">Zinc</keyword>
<dbReference type="PROSITE" id="PS50081">
    <property type="entry name" value="ZF_DAG_PE_2"/>
    <property type="match status" value="1"/>
</dbReference>
<dbReference type="CTD" id="389072"/>
<evidence type="ECO:0000313" key="8">
    <source>
        <dbReference type="Proteomes" id="UP000515150"/>
    </source>
</evidence>
<dbReference type="InterPro" id="IPR011993">
    <property type="entry name" value="PH-like_dom_sf"/>
</dbReference>
<evidence type="ECO:0000313" key="10">
    <source>
        <dbReference type="RefSeq" id="XP_028993273.1"/>
    </source>
</evidence>
<feature type="compositionally biased region" description="Basic and acidic residues" evidence="5">
    <location>
        <begin position="188"/>
        <end position="197"/>
    </location>
</feature>
<dbReference type="KEGG" id="bspl:114847561"/>
<protein>
    <submittedName>
        <fullName evidence="9 10">Pleckstrin homology domain-containing family M member 3</fullName>
    </submittedName>
</protein>
<evidence type="ECO:0000256" key="3">
    <source>
        <dbReference type="ARBA" id="ARBA00022771"/>
    </source>
</evidence>
<accession>A0A6P7LGD0</accession>
<dbReference type="InterPro" id="IPR001849">
    <property type="entry name" value="PH_domain"/>
</dbReference>
<evidence type="ECO:0000313" key="9">
    <source>
        <dbReference type="RefSeq" id="XP_028993272.1"/>
    </source>
</evidence>
<dbReference type="OrthoDB" id="62364at2759"/>
<dbReference type="RefSeq" id="XP_028993273.1">
    <property type="nucleotide sequence ID" value="XM_029137440.3"/>
</dbReference>
<evidence type="ECO:0000256" key="5">
    <source>
        <dbReference type="SAM" id="MobiDB-lite"/>
    </source>
</evidence>
<dbReference type="AlphaFoldDB" id="A0A6P7LGD0"/>
<dbReference type="InterPro" id="IPR051366">
    <property type="entry name" value="DEF8"/>
</dbReference>
<dbReference type="SUPFAM" id="SSF50729">
    <property type="entry name" value="PH domain-like"/>
    <property type="match status" value="2"/>
</dbReference>
<dbReference type="RefSeq" id="XP_028993272.1">
    <property type="nucleotide sequence ID" value="XM_029137439.3"/>
</dbReference>
<evidence type="ECO:0000256" key="2">
    <source>
        <dbReference type="ARBA" id="ARBA00022737"/>
    </source>
</evidence>
<dbReference type="RefSeq" id="XP_028993275.1">
    <property type="nucleotide sequence ID" value="XM_029137442.3"/>
</dbReference>
<dbReference type="GeneID" id="114847561"/>
<keyword evidence="3" id="KW-0863">Zinc-finger</keyword>
<feature type="region of interest" description="Disordered" evidence="5">
    <location>
        <begin position="121"/>
        <end position="150"/>
    </location>
</feature>
<feature type="compositionally biased region" description="Low complexity" evidence="5">
    <location>
        <begin position="123"/>
        <end position="133"/>
    </location>
</feature>
<evidence type="ECO:0000259" key="7">
    <source>
        <dbReference type="PROSITE" id="PS50081"/>
    </source>
</evidence>
<dbReference type="RefSeq" id="XP_040924621.1">
    <property type="nucleotide sequence ID" value="XM_041068687.2"/>
</dbReference>
<keyword evidence="1" id="KW-0479">Metal-binding</keyword>
<evidence type="ECO:0000313" key="11">
    <source>
        <dbReference type="RefSeq" id="XP_028993275.1"/>
    </source>
</evidence>
<feature type="compositionally biased region" description="Low complexity" evidence="5">
    <location>
        <begin position="315"/>
        <end position="327"/>
    </location>
</feature>
<organism evidence="8 11">
    <name type="scientific">Betta splendens</name>
    <name type="common">Siamese fighting fish</name>
    <dbReference type="NCBI Taxonomy" id="158456"/>
    <lineage>
        <taxon>Eukaryota</taxon>
        <taxon>Metazoa</taxon>
        <taxon>Chordata</taxon>
        <taxon>Craniata</taxon>
        <taxon>Vertebrata</taxon>
        <taxon>Euteleostomi</taxon>
        <taxon>Actinopterygii</taxon>
        <taxon>Neopterygii</taxon>
        <taxon>Teleostei</taxon>
        <taxon>Neoteleostei</taxon>
        <taxon>Acanthomorphata</taxon>
        <taxon>Anabantaria</taxon>
        <taxon>Anabantiformes</taxon>
        <taxon>Anabantoidei</taxon>
        <taxon>Osphronemidae</taxon>
        <taxon>Betta</taxon>
    </lineage>
</organism>
<feature type="region of interest" description="Disordered" evidence="5">
    <location>
        <begin position="29"/>
        <end position="51"/>
    </location>
</feature>
<evidence type="ECO:0000256" key="1">
    <source>
        <dbReference type="ARBA" id="ARBA00022723"/>
    </source>
</evidence>
<dbReference type="Pfam" id="PF13901">
    <property type="entry name" value="RH_dom"/>
    <property type="match status" value="1"/>
</dbReference>
<name>A0A6P7LGD0_BETSP</name>
<feature type="compositionally biased region" description="Low complexity" evidence="5">
    <location>
        <begin position="30"/>
        <end position="43"/>
    </location>
</feature>
<evidence type="ECO:0000259" key="6">
    <source>
        <dbReference type="PROSITE" id="PS50003"/>
    </source>
</evidence>
<dbReference type="SMART" id="SM01175">
    <property type="entry name" value="DUF4206"/>
    <property type="match status" value="1"/>
</dbReference>
<dbReference type="RefSeq" id="XP_028993276.1">
    <property type="nucleotide sequence ID" value="XM_029137443.3"/>
</dbReference>
<keyword evidence="8" id="KW-1185">Reference proteome</keyword>
<gene>
    <name evidence="9 10 11 12 13" type="primary">plekhm3</name>
</gene>
<dbReference type="Pfam" id="PF00169">
    <property type="entry name" value="PH"/>
    <property type="match status" value="1"/>
</dbReference>
<feature type="region of interest" description="Disordered" evidence="5">
    <location>
        <begin position="314"/>
        <end position="344"/>
    </location>
</feature>
<evidence type="ECO:0000313" key="13">
    <source>
        <dbReference type="RefSeq" id="XP_040924621.1"/>
    </source>
</evidence>
<evidence type="ECO:0000313" key="12">
    <source>
        <dbReference type="RefSeq" id="XP_028993276.1"/>
    </source>
</evidence>
<reference evidence="9 10" key="1">
    <citation type="submission" date="2025-04" db="UniProtKB">
        <authorList>
            <consortium name="RefSeq"/>
        </authorList>
    </citation>
    <scope>IDENTIFICATION</scope>
</reference>
<dbReference type="Proteomes" id="UP000515150">
    <property type="component" value="Chromosome 21"/>
</dbReference>
<dbReference type="Gene3D" id="2.30.29.30">
    <property type="entry name" value="Pleckstrin-homology domain (PH domain)/Phosphotyrosine-binding domain (PTB)"/>
    <property type="match status" value="2"/>
</dbReference>
<dbReference type="InterPro" id="IPR025258">
    <property type="entry name" value="RH_dom"/>
</dbReference>
<dbReference type="PROSITE" id="PS50003">
    <property type="entry name" value="PH_DOMAIN"/>
    <property type="match status" value="1"/>
</dbReference>
<dbReference type="PANTHER" id="PTHR12326">
    <property type="entry name" value="PLECKSTRIN HOMOLOGY DOMAIN CONTAINING PROTEIN"/>
    <property type="match status" value="1"/>
</dbReference>
<feature type="region of interest" description="Disordered" evidence="5">
    <location>
        <begin position="175"/>
        <end position="200"/>
    </location>
</feature>
<proteinExistence type="predicted"/>
<sequence length="786" mass="87722">MEGLDQLDMVGDISPALEATEEGWIHCMDGIQGQGPSQTQTGSLKPPRQPKQLQEVSSAALGKLNSSGVWGLLAGEQPEVGPLGLAWADSFSVLGLGMGLRHGKRSRARSTNDLAAHSKECTNNAVNSSSNSAFKKGHNRSRSDVHYRPSAYTDNGLPAVDCNTLKNMILNHQQEDAKNSSSSVVKQGKMEQREGPRGRWTPCHVELTPCELRLYTLDSSANLQLGTAYSLSHCQSVIAPAPCSQPGQITQPVDQRTLQALFFNSTRLQLRAANQWEAMEWRRLMWEKVQAARPVWQEKRQHKAGVENQLVARFPAPMSPSSSPSPSGLDTRPDGESDTSTSAEASHALQSNSIILSRPTTLPLFTQRCGDVLKAGLLQQLMDQNNWRAFTFVLTKSALQAFPTEGQGSVSQPVLQYSLATCLAVLHNQEPENKEAWMDRGGCFQVNFLKEVLRLCADNQLKAQEWVEALREAVGAQRPQQEDGAELVEGAPGLQGVLLRSKPSRERRQREAHRAKRQSVTTSFLSILTCLAVEKGLTAQSFRCAGCQRPVGLSRGKAKVCSYSGWYYCQSCHQDNSFLIPARLLHNWDTSKHKVSKQAKEFLEFVYEEPLLDIQQLNPCLYEHCEQLSTVLRLRQQLQSLRAYLFSCRATVAEDLRRRIFPREYLLQHIHLYSLADLQQVIDGKLAPFLSKVIKFASAHVFSCSLCREKGFICELCQNGQVIYPFQENATKRCDGCGAVFHAECRQKAQPCPRCVRRELHHKRPSSFWSPDDDSPGCFHLPYHDT</sequence>
<dbReference type="InterPro" id="IPR002219">
    <property type="entry name" value="PKC_DAG/PE"/>
</dbReference>
<feature type="domain" description="PH" evidence="6">
    <location>
        <begin position="371"/>
        <end position="475"/>
    </location>
</feature>
<dbReference type="GeneTree" id="ENSGT00940000159743"/>
<evidence type="ECO:0000256" key="4">
    <source>
        <dbReference type="ARBA" id="ARBA00022833"/>
    </source>
</evidence>
<feature type="domain" description="Phorbol-ester/DAG-type" evidence="7">
    <location>
        <begin position="699"/>
        <end position="752"/>
    </location>
</feature>
<dbReference type="SMART" id="SM00233">
    <property type="entry name" value="PH"/>
    <property type="match status" value="2"/>
</dbReference>
<dbReference type="GO" id="GO:0008270">
    <property type="term" value="F:zinc ion binding"/>
    <property type="evidence" value="ECO:0007669"/>
    <property type="project" value="UniProtKB-KW"/>
</dbReference>
<dbReference type="PANTHER" id="PTHR12326:SF10">
    <property type="entry name" value="PLECKSTRIN HOMOLOGY DOMAIN-CONTAINING FAMILY M MEMBER 3"/>
    <property type="match status" value="1"/>
</dbReference>
<keyword evidence="2" id="KW-0677">Repeat</keyword>